<evidence type="ECO:0000313" key="5">
    <source>
        <dbReference type="Proteomes" id="UP000762676"/>
    </source>
</evidence>
<evidence type="ECO:0000256" key="1">
    <source>
        <dbReference type="ARBA" id="ARBA00023125"/>
    </source>
</evidence>
<dbReference type="GO" id="GO:0003677">
    <property type="term" value="F:DNA binding"/>
    <property type="evidence" value="ECO:0007669"/>
    <property type="project" value="UniProtKB-KW"/>
</dbReference>
<dbReference type="PANTHER" id="PTHR19303:SF73">
    <property type="entry name" value="PROTEIN PDC2"/>
    <property type="match status" value="1"/>
</dbReference>
<dbReference type="AlphaFoldDB" id="A0AAV4HKE4"/>
<dbReference type="InterPro" id="IPR009057">
    <property type="entry name" value="Homeodomain-like_sf"/>
</dbReference>
<proteinExistence type="predicted"/>
<feature type="compositionally biased region" description="Low complexity" evidence="2">
    <location>
        <begin position="17"/>
        <end position="26"/>
    </location>
</feature>
<dbReference type="SUPFAM" id="SSF46689">
    <property type="entry name" value="Homeodomain-like"/>
    <property type="match status" value="1"/>
</dbReference>
<keyword evidence="1" id="KW-0238">DNA-binding</keyword>
<name>A0AAV4HKE4_9GAST</name>
<evidence type="ECO:0000256" key="2">
    <source>
        <dbReference type="SAM" id="MobiDB-lite"/>
    </source>
</evidence>
<gene>
    <name evidence="4" type="ORF">ElyMa_006317500</name>
</gene>
<sequence length="288" mass="32995">MAPHKQKNARTLKQRPSNVKKVSTQVKSKKDIPLSKRKDTKRERLEEINRLLRCWLDDASNRFVKITGRMIQEKAREFAEDLGIPTFVASNGWLQAFVERRYIASGKPCGEARDAADVVAAGKDRLPEQNKSCDKRHTFNKDQSGQFFKTSGHESFCQKQEETDIPERLNPASRTIAGPDFAELPTTDGNTNIYVKEEVDRSERANDLPTYSRVKKEVNNEENEANLDKHSEKTTIQEVLSALKTCSNFIQQHGSSVALQRLTAVKEEIVEFKRQQQQPRITNYFRKA</sequence>
<dbReference type="Gene3D" id="1.10.10.60">
    <property type="entry name" value="Homeodomain-like"/>
    <property type="match status" value="1"/>
</dbReference>
<protein>
    <submittedName>
        <fullName evidence="4">Tigger transposable element-derived protein 2</fullName>
    </submittedName>
</protein>
<evidence type="ECO:0000313" key="4">
    <source>
        <dbReference type="EMBL" id="GFR97175.1"/>
    </source>
</evidence>
<evidence type="ECO:0000259" key="3">
    <source>
        <dbReference type="PROSITE" id="PS51253"/>
    </source>
</evidence>
<feature type="domain" description="HTH CENPB-type" evidence="3">
    <location>
        <begin position="36"/>
        <end position="107"/>
    </location>
</feature>
<dbReference type="InterPro" id="IPR050863">
    <property type="entry name" value="CenT-Element_Derived"/>
</dbReference>
<feature type="compositionally biased region" description="Basic and acidic residues" evidence="2">
    <location>
        <begin position="28"/>
        <end position="38"/>
    </location>
</feature>
<organism evidence="4 5">
    <name type="scientific">Elysia marginata</name>
    <dbReference type="NCBI Taxonomy" id="1093978"/>
    <lineage>
        <taxon>Eukaryota</taxon>
        <taxon>Metazoa</taxon>
        <taxon>Spiralia</taxon>
        <taxon>Lophotrochozoa</taxon>
        <taxon>Mollusca</taxon>
        <taxon>Gastropoda</taxon>
        <taxon>Heterobranchia</taxon>
        <taxon>Euthyneura</taxon>
        <taxon>Panpulmonata</taxon>
        <taxon>Sacoglossa</taxon>
        <taxon>Placobranchoidea</taxon>
        <taxon>Plakobranchidae</taxon>
        <taxon>Elysia</taxon>
    </lineage>
</organism>
<keyword evidence="5" id="KW-1185">Reference proteome</keyword>
<accession>A0AAV4HKE4</accession>
<dbReference type="Proteomes" id="UP000762676">
    <property type="component" value="Unassembled WGS sequence"/>
</dbReference>
<comment type="caution">
    <text evidence="4">The sequence shown here is derived from an EMBL/GenBank/DDBJ whole genome shotgun (WGS) entry which is preliminary data.</text>
</comment>
<dbReference type="SMART" id="SM00674">
    <property type="entry name" value="CENPB"/>
    <property type="match status" value="1"/>
</dbReference>
<dbReference type="EMBL" id="BMAT01012689">
    <property type="protein sequence ID" value="GFR97175.1"/>
    <property type="molecule type" value="Genomic_DNA"/>
</dbReference>
<reference evidence="4 5" key="1">
    <citation type="journal article" date="2021" name="Elife">
        <title>Chloroplast acquisition without the gene transfer in kleptoplastic sea slugs, Plakobranchus ocellatus.</title>
        <authorList>
            <person name="Maeda T."/>
            <person name="Takahashi S."/>
            <person name="Yoshida T."/>
            <person name="Shimamura S."/>
            <person name="Takaki Y."/>
            <person name="Nagai Y."/>
            <person name="Toyoda A."/>
            <person name="Suzuki Y."/>
            <person name="Arimoto A."/>
            <person name="Ishii H."/>
            <person name="Satoh N."/>
            <person name="Nishiyama T."/>
            <person name="Hasebe M."/>
            <person name="Maruyama T."/>
            <person name="Minagawa J."/>
            <person name="Obokata J."/>
            <person name="Shigenobu S."/>
        </authorList>
    </citation>
    <scope>NUCLEOTIDE SEQUENCE [LARGE SCALE GENOMIC DNA]</scope>
</reference>
<feature type="compositionally biased region" description="Basic residues" evidence="2">
    <location>
        <begin position="1"/>
        <end position="13"/>
    </location>
</feature>
<dbReference type="PANTHER" id="PTHR19303">
    <property type="entry name" value="TRANSPOSON"/>
    <property type="match status" value="1"/>
</dbReference>
<feature type="region of interest" description="Disordered" evidence="2">
    <location>
        <begin position="1"/>
        <end position="38"/>
    </location>
</feature>
<dbReference type="GO" id="GO:0005634">
    <property type="term" value="C:nucleus"/>
    <property type="evidence" value="ECO:0007669"/>
    <property type="project" value="TreeGrafter"/>
</dbReference>
<dbReference type="InterPro" id="IPR006600">
    <property type="entry name" value="HTH_CenpB_DNA-bd_dom"/>
</dbReference>
<dbReference type="Pfam" id="PF03221">
    <property type="entry name" value="HTH_Tnp_Tc5"/>
    <property type="match status" value="1"/>
</dbReference>
<dbReference type="PROSITE" id="PS51253">
    <property type="entry name" value="HTH_CENPB"/>
    <property type="match status" value="1"/>
</dbReference>